<dbReference type="InterPro" id="IPR035810">
    <property type="entry name" value="PEBP_euk"/>
</dbReference>
<reference evidence="1" key="1">
    <citation type="submission" date="2021-12" db="EMBL/GenBank/DDBJ databases">
        <authorList>
            <person name="King R."/>
        </authorList>
    </citation>
    <scope>NUCLEOTIDE SEQUENCE</scope>
</reference>
<dbReference type="Pfam" id="PF01161">
    <property type="entry name" value="PBP"/>
    <property type="match status" value="1"/>
</dbReference>
<dbReference type="AlphaFoldDB" id="A0A9P0AA48"/>
<dbReference type="CDD" id="cd00866">
    <property type="entry name" value="PEBP_euk"/>
    <property type="match status" value="1"/>
</dbReference>
<protein>
    <recommendedName>
        <fullName evidence="3">Phosphatidylethanolamine-binding protein</fullName>
    </recommendedName>
</protein>
<sequence>MLSVKLNTFLGVLNAIRCSGVMTDEVEDIKFTPGPTYATVSAALIKETLTKTQIIPDALDKAPGHNANIMWYDLPMGFGKTLAPLHVKYFPTWFQWPHDPNKLYTFVMTDLDYPTKKSPSGREFLIWLIGNIGGDEAMAGKECVDYVGWQDTLKQDRDLHRYIVTVFEQPEKFPINFTATNYLQSEGAIQNRTKFSTRKFATSYKLGDPIAVDFAFVNVSGPTE</sequence>
<dbReference type="Proteomes" id="UP001152759">
    <property type="component" value="Chromosome 3"/>
</dbReference>
<dbReference type="Gene3D" id="3.90.280.10">
    <property type="entry name" value="PEBP-like"/>
    <property type="match status" value="1"/>
</dbReference>
<gene>
    <name evidence="1" type="ORF">BEMITA_LOCUS5411</name>
</gene>
<evidence type="ECO:0008006" key="3">
    <source>
        <dbReference type="Google" id="ProtNLM"/>
    </source>
</evidence>
<evidence type="ECO:0000313" key="1">
    <source>
        <dbReference type="EMBL" id="CAH0386270.1"/>
    </source>
</evidence>
<dbReference type="InterPro" id="IPR036610">
    <property type="entry name" value="PEBP-like_sf"/>
</dbReference>
<accession>A0A9P0AA48</accession>
<dbReference type="SUPFAM" id="SSF49777">
    <property type="entry name" value="PEBP-like"/>
    <property type="match status" value="1"/>
</dbReference>
<name>A0A9P0AA48_BEMTA</name>
<organism evidence="1 2">
    <name type="scientific">Bemisia tabaci</name>
    <name type="common">Sweetpotato whitefly</name>
    <name type="synonym">Aleurodes tabaci</name>
    <dbReference type="NCBI Taxonomy" id="7038"/>
    <lineage>
        <taxon>Eukaryota</taxon>
        <taxon>Metazoa</taxon>
        <taxon>Ecdysozoa</taxon>
        <taxon>Arthropoda</taxon>
        <taxon>Hexapoda</taxon>
        <taxon>Insecta</taxon>
        <taxon>Pterygota</taxon>
        <taxon>Neoptera</taxon>
        <taxon>Paraneoptera</taxon>
        <taxon>Hemiptera</taxon>
        <taxon>Sternorrhyncha</taxon>
        <taxon>Aleyrodoidea</taxon>
        <taxon>Aleyrodidae</taxon>
        <taxon>Aleyrodinae</taxon>
        <taxon>Bemisia</taxon>
    </lineage>
</organism>
<proteinExistence type="predicted"/>
<dbReference type="PANTHER" id="PTHR11362">
    <property type="entry name" value="PHOSPHATIDYLETHANOLAMINE-BINDING PROTEIN"/>
    <property type="match status" value="1"/>
</dbReference>
<keyword evidence="2" id="KW-1185">Reference proteome</keyword>
<dbReference type="EMBL" id="OU963864">
    <property type="protein sequence ID" value="CAH0386270.1"/>
    <property type="molecule type" value="Genomic_DNA"/>
</dbReference>
<dbReference type="InterPro" id="IPR008914">
    <property type="entry name" value="PEBP"/>
</dbReference>
<evidence type="ECO:0000313" key="2">
    <source>
        <dbReference type="Proteomes" id="UP001152759"/>
    </source>
</evidence>
<dbReference type="PANTHER" id="PTHR11362:SF82">
    <property type="entry name" value="PHOSPHATIDYLETHANOLAMINE-BINDING PROTEIN 4"/>
    <property type="match status" value="1"/>
</dbReference>